<dbReference type="EMBL" id="JARK01001358">
    <property type="protein sequence ID" value="EYC20364.1"/>
    <property type="molecule type" value="Genomic_DNA"/>
</dbReference>
<accession>A0A016UY62</accession>
<gene>
    <name evidence="1" type="primary">Acey_s0022.g588</name>
    <name evidence="1" type="ORF">Y032_0022g588</name>
</gene>
<proteinExistence type="predicted"/>
<organism evidence="1 2">
    <name type="scientific">Ancylostoma ceylanicum</name>
    <dbReference type="NCBI Taxonomy" id="53326"/>
    <lineage>
        <taxon>Eukaryota</taxon>
        <taxon>Metazoa</taxon>
        <taxon>Ecdysozoa</taxon>
        <taxon>Nematoda</taxon>
        <taxon>Chromadorea</taxon>
        <taxon>Rhabditida</taxon>
        <taxon>Rhabditina</taxon>
        <taxon>Rhabditomorpha</taxon>
        <taxon>Strongyloidea</taxon>
        <taxon>Ancylostomatidae</taxon>
        <taxon>Ancylostomatinae</taxon>
        <taxon>Ancylostoma</taxon>
    </lineage>
</organism>
<evidence type="ECO:0000313" key="1">
    <source>
        <dbReference type="EMBL" id="EYC20364.1"/>
    </source>
</evidence>
<sequence length="165" mass="18999">MRKNLMTIYGVVNYSVKYSREVEWQYSKKLFLRQHLSPCNQYTPVECSSCNKRLHLLQQNYVYMKMDWQNSTDACMGKTTIFSIIFLSLKGTSAGESEISTVLKSHCKVTDGQPTCLENKFVHKPIYAVSNFLKCMRAEKSCRCSLYGPDLASSSYYSALSKQYQ</sequence>
<evidence type="ECO:0000313" key="2">
    <source>
        <dbReference type="Proteomes" id="UP000024635"/>
    </source>
</evidence>
<comment type="caution">
    <text evidence="1">The sequence shown here is derived from an EMBL/GenBank/DDBJ whole genome shotgun (WGS) entry which is preliminary data.</text>
</comment>
<dbReference type="Proteomes" id="UP000024635">
    <property type="component" value="Unassembled WGS sequence"/>
</dbReference>
<reference evidence="2" key="1">
    <citation type="journal article" date="2015" name="Nat. Genet.">
        <title>The genome and transcriptome of the zoonotic hookworm Ancylostoma ceylanicum identify infection-specific gene families.</title>
        <authorList>
            <person name="Schwarz E.M."/>
            <person name="Hu Y."/>
            <person name="Antoshechkin I."/>
            <person name="Miller M.M."/>
            <person name="Sternberg P.W."/>
            <person name="Aroian R.V."/>
        </authorList>
    </citation>
    <scope>NUCLEOTIDE SEQUENCE</scope>
    <source>
        <strain evidence="2">HY135</strain>
    </source>
</reference>
<name>A0A016UY62_9BILA</name>
<keyword evidence="2" id="KW-1185">Reference proteome</keyword>
<dbReference type="AlphaFoldDB" id="A0A016UY62"/>
<protein>
    <submittedName>
        <fullName evidence="1">Uncharacterized protein</fullName>
    </submittedName>
</protein>